<feature type="compositionally biased region" description="Low complexity" evidence="6">
    <location>
        <begin position="7"/>
        <end position="16"/>
    </location>
</feature>
<dbReference type="InterPro" id="IPR045054">
    <property type="entry name" value="P4HA-like"/>
</dbReference>
<feature type="region of interest" description="Disordered" evidence="6">
    <location>
        <begin position="1"/>
        <end position="28"/>
    </location>
</feature>
<dbReference type="SMART" id="SM00702">
    <property type="entry name" value="P4Hc"/>
    <property type="match status" value="1"/>
</dbReference>
<keyword evidence="4" id="KW-0560">Oxidoreductase</keyword>
<evidence type="ECO:0000259" key="7">
    <source>
        <dbReference type="SMART" id="SM00702"/>
    </source>
</evidence>
<dbReference type="EMBL" id="LN483116">
    <property type="protein sequence ID" value="CDZ96296.1"/>
    <property type="molecule type" value="Genomic_DNA"/>
</dbReference>
<accession>A0A0F7SE66</accession>
<dbReference type="PANTHER" id="PTHR10869">
    <property type="entry name" value="PROLYL 4-HYDROXYLASE ALPHA SUBUNIT"/>
    <property type="match status" value="1"/>
</dbReference>
<dbReference type="GO" id="GO:0031418">
    <property type="term" value="F:L-ascorbic acid binding"/>
    <property type="evidence" value="ECO:0007669"/>
    <property type="project" value="InterPro"/>
</dbReference>
<evidence type="ECO:0000256" key="5">
    <source>
        <dbReference type="ARBA" id="ARBA00023004"/>
    </source>
</evidence>
<evidence type="ECO:0000313" key="8">
    <source>
        <dbReference type="EMBL" id="CDZ96296.1"/>
    </source>
</evidence>
<evidence type="ECO:0000256" key="2">
    <source>
        <dbReference type="ARBA" id="ARBA00022723"/>
    </source>
</evidence>
<dbReference type="PANTHER" id="PTHR10869:SF236">
    <property type="entry name" value="PROLYL 4-HYDROXYLASE ALPHA SUBUNIT DOMAIN-CONTAINING PROTEIN"/>
    <property type="match status" value="1"/>
</dbReference>
<dbReference type="GO" id="GO:0004656">
    <property type="term" value="F:procollagen-proline 4-dioxygenase activity"/>
    <property type="evidence" value="ECO:0007669"/>
    <property type="project" value="TreeGrafter"/>
</dbReference>
<dbReference type="GO" id="GO:0005506">
    <property type="term" value="F:iron ion binding"/>
    <property type="evidence" value="ECO:0007669"/>
    <property type="project" value="InterPro"/>
</dbReference>
<keyword evidence="5" id="KW-0408">Iron</keyword>
<organism evidence="8">
    <name type="scientific">Phaffia rhodozyma</name>
    <name type="common">Yeast</name>
    <name type="synonym">Xanthophyllomyces dendrorhous</name>
    <dbReference type="NCBI Taxonomy" id="264483"/>
    <lineage>
        <taxon>Eukaryota</taxon>
        <taxon>Fungi</taxon>
        <taxon>Dikarya</taxon>
        <taxon>Basidiomycota</taxon>
        <taxon>Agaricomycotina</taxon>
        <taxon>Tremellomycetes</taxon>
        <taxon>Cystofilobasidiales</taxon>
        <taxon>Mrakiaceae</taxon>
        <taxon>Phaffia</taxon>
    </lineage>
</organism>
<dbReference type="InterPro" id="IPR044862">
    <property type="entry name" value="Pro_4_hyd_alph_FE2OG_OXY"/>
</dbReference>
<dbReference type="Gene3D" id="2.60.120.620">
    <property type="entry name" value="q2cbj1_9rhob like domain"/>
    <property type="match status" value="1"/>
</dbReference>
<sequence>MARKTSSHTSGSATTSKQTPDKKTEPSSPIIVFPKISKKFRKNLKVETLLEDQVVLVHDVFNQQEVKDFIRFFETLQMTHSPPAKRGEAQRTNDRFSTISPEFAAHLYESTGLIDIVHDWPARPSNLKNSGSSMKARGLLENIRVYSYTEGQYFASHYDESQRSQLNPMLHTEWTLLIYLSAPTTPLIGGETIFHLPGNRNSNGKKTLSVNPVSGSAMLHRHGKDCLLHEGSVVKSGVKWVLRSDILFG</sequence>
<dbReference type="InterPro" id="IPR006620">
    <property type="entry name" value="Pro_4_hyd_alph"/>
</dbReference>
<feature type="domain" description="Prolyl 4-hydroxylase alpha subunit" evidence="7">
    <location>
        <begin position="52"/>
        <end position="247"/>
    </location>
</feature>
<evidence type="ECO:0000256" key="6">
    <source>
        <dbReference type="SAM" id="MobiDB-lite"/>
    </source>
</evidence>
<comment type="cofactor">
    <cofactor evidence="1">
        <name>L-ascorbate</name>
        <dbReference type="ChEBI" id="CHEBI:38290"/>
    </cofactor>
</comment>
<reference evidence="8" key="1">
    <citation type="submission" date="2014-08" db="EMBL/GenBank/DDBJ databases">
        <authorList>
            <person name="Sharma Rahul"/>
            <person name="Thines Marco"/>
        </authorList>
    </citation>
    <scope>NUCLEOTIDE SEQUENCE</scope>
</reference>
<evidence type="ECO:0000256" key="1">
    <source>
        <dbReference type="ARBA" id="ARBA00001961"/>
    </source>
</evidence>
<protein>
    <submittedName>
        <fullName evidence="8">Prolyl 4-hydroxylase, alpha subunit</fullName>
    </submittedName>
</protein>
<dbReference type="AlphaFoldDB" id="A0A0F7SE66"/>
<keyword evidence="3" id="KW-0223">Dioxygenase</keyword>
<dbReference type="GO" id="GO:0005783">
    <property type="term" value="C:endoplasmic reticulum"/>
    <property type="evidence" value="ECO:0007669"/>
    <property type="project" value="TreeGrafter"/>
</dbReference>
<dbReference type="Pfam" id="PF13640">
    <property type="entry name" value="2OG-FeII_Oxy_3"/>
    <property type="match status" value="1"/>
</dbReference>
<proteinExistence type="predicted"/>
<name>A0A0F7SE66_PHARH</name>
<evidence type="ECO:0000256" key="3">
    <source>
        <dbReference type="ARBA" id="ARBA00022964"/>
    </source>
</evidence>
<evidence type="ECO:0000256" key="4">
    <source>
        <dbReference type="ARBA" id="ARBA00023002"/>
    </source>
</evidence>
<keyword evidence="2" id="KW-0479">Metal-binding</keyword>